<organism evidence="1 2">
    <name type="scientific">Cesiribacter andamanensis AMV16</name>
    <dbReference type="NCBI Taxonomy" id="1279009"/>
    <lineage>
        <taxon>Bacteria</taxon>
        <taxon>Pseudomonadati</taxon>
        <taxon>Bacteroidota</taxon>
        <taxon>Cytophagia</taxon>
        <taxon>Cytophagales</taxon>
        <taxon>Cesiribacteraceae</taxon>
        <taxon>Cesiribacter</taxon>
    </lineage>
</organism>
<dbReference type="AlphaFoldDB" id="M7N2N3"/>
<sequence length="62" mass="7064">MPLQVNYRPLLLPPKIPEGYPCIGIYLLVKQLTTQSLYLFAMGPFKNVRKKIQPPFSTEIGT</sequence>
<proteinExistence type="predicted"/>
<dbReference type="EMBL" id="AODQ01000040">
    <property type="protein sequence ID" value="EMR02933.1"/>
    <property type="molecule type" value="Genomic_DNA"/>
</dbReference>
<evidence type="ECO:0000313" key="1">
    <source>
        <dbReference type="EMBL" id="EMR02933.1"/>
    </source>
</evidence>
<keyword evidence="2" id="KW-1185">Reference proteome</keyword>
<evidence type="ECO:0000313" key="2">
    <source>
        <dbReference type="Proteomes" id="UP000011910"/>
    </source>
</evidence>
<reference evidence="1 2" key="1">
    <citation type="journal article" date="2013" name="Genome Announc.">
        <title>Draft Genome Sequence of Cesiribacter andamanensis Strain AMV16T, Isolated from a Soil Sample from a Mud Volcano in the Andaman Islands, India.</title>
        <authorList>
            <person name="Shivaji S."/>
            <person name="Ara S."/>
            <person name="Begum Z."/>
            <person name="Srinivas T.N."/>
            <person name="Singh A."/>
            <person name="Kumar Pinnaka A."/>
        </authorList>
    </citation>
    <scope>NUCLEOTIDE SEQUENCE [LARGE SCALE GENOMIC DNA]</scope>
    <source>
        <strain evidence="1 2">AMV16</strain>
    </source>
</reference>
<accession>M7N2N3</accession>
<dbReference type="STRING" id="1279009.ADICEAN_01906"/>
<protein>
    <submittedName>
        <fullName evidence="1">Uncharacterized protein</fullName>
    </submittedName>
</protein>
<name>M7N2N3_9BACT</name>
<comment type="caution">
    <text evidence="1">The sequence shown here is derived from an EMBL/GenBank/DDBJ whole genome shotgun (WGS) entry which is preliminary data.</text>
</comment>
<gene>
    <name evidence="1" type="ORF">ADICEAN_01906</name>
</gene>
<dbReference type="Proteomes" id="UP000011910">
    <property type="component" value="Unassembled WGS sequence"/>
</dbReference>